<evidence type="ECO:0000313" key="1">
    <source>
        <dbReference type="EMBL" id="RDB35447.1"/>
    </source>
</evidence>
<keyword evidence="2" id="KW-1185">Reference proteome</keyword>
<accession>A0A369KRH8</accession>
<comment type="caution">
    <text evidence="1">The sequence shown here is derived from an EMBL/GenBank/DDBJ whole genome shotgun (WGS) entry which is preliminary data.</text>
</comment>
<dbReference type="Proteomes" id="UP000253934">
    <property type="component" value="Unassembled WGS sequence"/>
</dbReference>
<dbReference type="AlphaFoldDB" id="A0A369KRH8"/>
<proteinExistence type="predicted"/>
<evidence type="ECO:0000313" key="2">
    <source>
        <dbReference type="Proteomes" id="UP000253934"/>
    </source>
</evidence>
<gene>
    <name evidence="1" type="ORF">DCC88_10080</name>
</gene>
<sequence length="245" mass="28000">MREIHLLENNEACARFLLLRTSQGFLPETFLGIGSFSSQIPKQGSGIALYSTPSFFEHELADSIVHGHFSVFEKESILLQTSMGLGNNIPISRWYLIGQHLSIFNTSNIDVKNYLPTTELCNVKSPEEFMQVYLGYLFPHIQEVRAQTILMLFDVKMFCDYVSNFFSWLSNKLKSPKIIENIVSLSNLELQYKLTSELLWYLSDSVLHPCIAVYPSTRTCFQGLVSSARKIRIQGHLSDDLLFKL</sequence>
<dbReference type="RefSeq" id="WP_338636368.1">
    <property type="nucleotide sequence ID" value="NZ_CP146516.1"/>
</dbReference>
<dbReference type="EMBL" id="QOVW01000085">
    <property type="protein sequence ID" value="RDB35447.1"/>
    <property type="molecule type" value="Genomic_DNA"/>
</dbReference>
<organism evidence="1 2">
    <name type="scientific">Spirobacillus cienkowskii</name>
    <dbReference type="NCBI Taxonomy" id="495820"/>
    <lineage>
        <taxon>Bacteria</taxon>
        <taxon>Pseudomonadati</taxon>
        <taxon>Bdellovibrionota</taxon>
        <taxon>Oligoflexia</taxon>
        <taxon>Silvanigrellales</taxon>
        <taxon>Spirobacillus</taxon>
    </lineage>
</organism>
<protein>
    <submittedName>
        <fullName evidence="1">Uncharacterized protein</fullName>
    </submittedName>
</protein>
<reference evidence="1" key="1">
    <citation type="submission" date="2018-04" db="EMBL/GenBank/DDBJ databases">
        <title>Draft genome sequence of the Candidatus Spirobacillus cienkowskii, a pathogen of freshwater Daphnia species, reconstructed from hemolymph metagenomic reads.</title>
        <authorList>
            <person name="Bresciani L."/>
            <person name="Lemos L.N."/>
            <person name="Wale N."/>
            <person name="Lin J.Y."/>
            <person name="Fernandes G.R."/>
            <person name="Duffy M.A."/>
            <person name="Rodrigues J.M."/>
        </authorList>
    </citation>
    <scope>NUCLEOTIDE SEQUENCE [LARGE SCALE GENOMIC DNA]</scope>
    <source>
        <strain evidence="1">Binning01</strain>
    </source>
</reference>
<name>A0A369KRH8_9BACT</name>